<dbReference type="Proteomes" id="UP000199496">
    <property type="component" value="Unassembled WGS sequence"/>
</dbReference>
<dbReference type="InterPro" id="IPR011063">
    <property type="entry name" value="TilS/TtcA_N"/>
</dbReference>
<feature type="coiled-coil region" evidence="9">
    <location>
        <begin position="209"/>
        <end position="236"/>
    </location>
</feature>
<dbReference type="GO" id="GO:0005737">
    <property type="term" value="C:cytoplasm"/>
    <property type="evidence" value="ECO:0007669"/>
    <property type="project" value="UniProtKB-SubCell"/>
</dbReference>
<dbReference type="GO" id="GO:0006400">
    <property type="term" value="P:tRNA modification"/>
    <property type="evidence" value="ECO:0007669"/>
    <property type="project" value="UniProtKB-UniRule"/>
</dbReference>
<dbReference type="Pfam" id="PF01171">
    <property type="entry name" value="ATP_bind_3"/>
    <property type="match status" value="1"/>
</dbReference>
<dbReference type="HAMAP" id="MF_01161">
    <property type="entry name" value="tRNA_Ile_lys_synt"/>
    <property type="match status" value="1"/>
</dbReference>
<comment type="similarity">
    <text evidence="8">Belongs to the tRNA(Ile)-lysidine synthase family.</text>
</comment>
<dbReference type="InterPro" id="IPR015262">
    <property type="entry name" value="tRNA_Ile_lys_synt_subst-bd"/>
</dbReference>
<sequence length="417" mass="46339">MLDTLAAALEPLPPAPRWLIGLSGGLDSHVLLHSLHALSKIRTLPPLAAVHVHHGLNPQADHWQAHCISLCHDLDIPLTVQAVDARPATGESPEAAARSARYRAIAHVMQSGEILLTAHHRRDQAETLLLQLLRGAGPAGLAAMPRLKPFGPGWQARPVLDLDRDRLVAYAQEAALRWVEDDSNADLRFDRNGLRQVIMPQLRQRWPSLDATVSRAALLQAEAQDLLAERAREDLELVRGSVPGTLSVAGLTRLRRPRLRNALRGWLQDKGLPMPGRVRLESVIEQVLKAGPDASPRVAWAGAEVRRYRDDLYALEPLVPVDRGWVWQWTPTAPLTLPELGITLDPALLQSQWGVNPSTLTTPLRVCLRQGGEVMRWRGQTRLLKKLFQEAGIPPWIRDRLPLVYVDEQLVAVWGIL</sequence>
<dbReference type="Gene3D" id="1.20.59.20">
    <property type="match status" value="1"/>
</dbReference>
<evidence type="ECO:0000256" key="9">
    <source>
        <dbReference type="SAM" id="Coils"/>
    </source>
</evidence>
<dbReference type="AlphaFoldDB" id="A0A1H9CBP0"/>
<dbReference type="SUPFAM" id="SSF56037">
    <property type="entry name" value="PheT/TilS domain"/>
    <property type="match status" value="1"/>
</dbReference>
<evidence type="ECO:0000256" key="5">
    <source>
        <dbReference type="ARBA" id="ARBA00022741"/>
    </source>
</evidence>
<dbReference type="InterPro" id="IPR012796">
    <property type="entry name" value="Lysidine-tRNA-synth_C"/>
</dbReference>
<dbReference type="STRING" id="867345.SAMN05421693_11328"/>
<evidence type="ECO:0000256" key="4">
    <source>
        <dbReference type="ARBA" id="ARBA00022694"/>
    </source>
</evidence>
<evidence type="ECO:0000313" key="12">
    <source>
        <dbReference type="Proteomes" id="UP000199496"/>
    </source>
</evidence>
<protein>
    <recommendedName>
        <fullName evidence="8">tRNA(Ile)-lysidine synthase</fullName>
        <ecNumber evidence="8">6.3.4.19</ecNumber>
    </recommendedName>
    <alternativeName>
        <fullName evidence="8">tRNA(Ile)-2-lysyl-cytidine synthase</fullName>
    </alternativeName>
    <alternativeName>
        <fullName evidence="8">tRNA(Ile)-lysidine synthetase</fullName>
    </alternativeName>
</protein>
<feature type="binding site" evidence="8">
    <location>
        <begin position="23"/>
        <end position="28"/>
    </location>
    <ligand>
        <name>ATP</name>
        <dbReference type="ChEBI" id="CHEBI:30616"/>
    </ligand>
</feature>
<dbReference type="Gene3D" id="3.40.50.620">
    <property type="entry name" value="HUPs"/>
    <property type="match status" value="1"/>
</dbReference>
<dbReference type="SUPFAM" id="SSF82829">
    <property type="entry name" value="MesJ substrate recognition domain-like"/>
    <property type="match status" value="1"/>
</dbReference>
<feature type="domain" description="Lysidine-tRNA(Ile) synthetase C-terminal" evidence="10">
    <location>
        <begin position="364"/>
        <end position="416"/>
    </location>
</feature>
<dbReference type="SMART" id="SM00977">
    <property type="entry name" value="TilS_C"/>
    <property type="match status" value="1"/>
</dbReference>
<dbReference type="SUPFAM" id="SSF52402">
    <property type="entry name" value="Adenine nucleotide alpha hydrolases-like"/>
    <property type="match status" value="1"/>
</dbReference>
<dbReference type="PANTHER" id="PTHR43033">
    <property type="entry name" value="TRNA(ILE)-LYSIDINE SYNTHASE-RELATED"/>
    <property type="match status" value="1"/>
</dbReference>
<dbReference type="InterPro" id="IPR012094">
    <property type="entry name" value="tRNA_Ile_lys_synt"/>
</dbReference>
<keyword evidence="4 8" id="KW-0819">tRNA processing</keyword>
<name>A0A1H9CBP0_9GAMM</name>
<evidence type="ECO:0000313" key="11">
    <source>
        <dbReference type="EMBL" id="SEP98572.1"/>
    </source>
</evidence>
<dbReference type="PANTHER" id="PTHR43033:SF1">
    <property type="entry name" value="TRNA(ILE)-LYSIDINE SYNTHASE-RELATED"/>
    <property type="match status" value="1"/>
</dbReference>
<evidence type="ECO:0000259" key="10">
    <source>
        <dbReference type="SMART" id="SM00977"/>
    </source>
</evidence>
<dbReference type="NCBIfam" id="TIGR02433">
    <property type="entry name" value="lysidine_TilS_C"/>
    <property type="match status" value="1"/>
</dbReference>
<keyword evidence="2 8" id="KW-0963">Cytoplasm</keyword>
<dbReference type="EMBL" id="FOFO01000013">
    <property type="protein sequence ID" value="SEP98572.1"/>
    <property type="molecule type" value="Genomic_DNA"/>
</dbReference>
<evidence type="ECO:0000256" key="2">
    <source>
        <dbReference type="ARBA" id="ARBA00022490"/>
    </source>
</evidence>
<comment type="function">
    <text evidence="8">Ligates lysine onto the cytidine present at position 34 of the AUA codon-specific tRNA(Ile) that contains the anticodon CAU, in an ATP-dependent manner. Cytidine is converted to lysidine, thus changing the amino acid specificity of the tRNA from methionine to isoleucine.</text>
</comment>
<evidence type="ECO:0000256" key="7">
    <source>
        <dbReference type="ARBA" id="ARBA00048539"/>
    </source>
</evidence>
<keyword evidence="12" id="KW-1185">Reference proteome</keyword>
<keyword evidence="5 8" id="KW-0547">Nucleotide-binding</keyword>
<keyword evidence="6 8" id="KW-0067">ATP-binding</keyword>
<dbReference type="OrthoDB" id="9807403at2"/>
<dbReference type="EC" id="6.3.4.19" evidence="8"/>
<dbReference type="NCBIfam" id="TIGR02432">
    <property type="entry name" value="lysidine_TilS_N"/>
    <property type="match status" value="1"/>
</dbReference>
<comment type="subcellular location">
    <subcellularLocation>
        <location evidence="1 8">Cytoplasm</location>
    </subcellularLocation>
</comment>
<gene>
    <name evidence="8" type="primary">tilS</name>
    <name evidence="11" type="ORF">SAMN05421693_11328</name>
</gene>
<comment type="catalytic activity">
    <reaction evidence="7 8">
        <text>cytidine(34) in tRNA(Ile2) + L-lysine + ATP = lysidine(34) in tRNA(Ile2) + AMP + diphosphate + H(+)</text>
        <dbReference type="Rhea" id="RHEA:43744"/>
        <dbReference type="Rhea" id="RHEA-COMP:10625"/>
        <dbReference type="Rhea" id="RHEA-COMP:10670"/>
        <dbReference type="ChEBI" id="CHEBI:15378"/>
        <dbReference type="ChEBI" id="CHEBI:30616"/>
        <dbReference type="ChEBI" id="CHEBI:32551"/>
        <dbReference type="ChEBI" id="CHEBI:33019"/>
        <dbReference type="ChEBI" id="CHEBI:82748"/>
        <dbReference type="ChEBI" id="CHEBI:83665"/>
        <dbReference type="ChEBI" id="CHEBI:456215"/>
        <dbReference type="EC" id="6.3.4.19"/>
    </reaction>
</comment>
<keyword evidence="9" id="KW-0175">Coiled coil</keyword>
<organism evidence="11 12">
    <name type="scientific">Ectothiorhodospira magna</name>
    <dbReference type="NCBI Taxonomy" id="867345"/>
    <lineage>
        <taxon>Bacteria</taxon>
        <taxon>Pseudomonadati</taxon>
        <taxon>Pseudomonadota</taxon>
        <taxon>Gammaproteobacteria</taxon>
        <taxon>Chromatiales</taxon>
        <taxon>Ectothiorhodospiraceae</taxon>
        <taxon>Ectothiorhodospira</taxon>
    </lineage>
</organism>
<keyword evidence="3 8" id="KW-0436">Ligase</keyword>
<dbReference type="CDD" id="cd01992">
    <property type="entry name" value="TilS_N"/>
    <property type="match status" value="1"/>
</dbReference>
<dbReference type="GO" id="GO:0032267">
    <property type="term" value="F:tRNA(Ile)-lysidine synthase activity"/>
    <property type="evidence" value="ECO:0007669"/>
    <property type="project" value="UniProtKB-EC"/>
</dbReference>
<dbReference type="Pfam" id="PF09179">
    <property type="entry name" value="TilS"/>
    <property type="match status" value="1"/>
</dbReference>
<reference evidence="11 12" key="1">
    <citation type="submission" date="2016-10" db="EMBL/GenBank/DDBJ databases">
        <authorList>
            <person name="de Groot N.N."/>
        </authorList>
    </citation>
    <scope>NUCLEOTIDE SEQUENCE [LARGE SCALE GENOMIC DNA]</scope>
    <source>
        <strain evidence="11 12">B7-7</strain>
    </source>
</reference>
<dbReference type="InterPro" id="IPR014729">
    <property type="entry name" value="Rossmann-like_a/b/a_fold"/>
</dbReference>
<proteinExistence type="inferred from homology"/>
<evidence type="ECO:0000256" key="8">
    <source>
        <dbReference type="HAMAP-Rule" id="MF_01161"/>
    </source>
</evidence>
<accession>A0A1H9CBP0</accession>
<dbReference type="RefSeq" id="WP_090206244.1">
    <property type="nucleotide sequence ID" value="NZ_FOFO01000013.1"/>
</dbReference>
<dbReference type="GO" id="GO:0005524">
    <property type="term" value="F:ATP binding"/>
    <property type="evidence" value="ECO:0007669"/>
    <property type="project" value="UniProtKB-UniRule"/>
</dbReference>
<dbReference type="Pfam" id="PF11734">
    <property type="entry name" value="TilS_C"/>
    <property type="match status" value="1"/>
</dbReference>
<comment type="domain">
    <text evidence="8">The N-terminal region contains the highly conserved SGGXDS motif, predicted to be a P-loop motif involved in ATP binding.</text>
</comment>
<dbReference type="InterPro" id="IPR012795">
    <property type="entry name" value="tRNA_Ile_lys_synt_N"/>
</dbReference>
<evidence type="ECO:0000256" key="3">
    <source>
        <dbReference type="ARBA" id="ARBA00022598"/>
    </source>
</evidence>
<evidence type="ECO:0000256" key="1">
    <source>
        <dbReference type="ARBA" id="ARBA00004496"/>
    </source>
</evidence>
<evidence type="ECO:0000256" key="6">
    <source>
        <dbReference type="ARBA" id="ARBA00022840"/>
    </source>
</evidence>